<dbReference type="InterPro" id="IPR004613">
    <property type="entry name" value="RNase_J"/>
</dbReference>
<feature type="domain" description="Metallo-beta-lactamase" evidence="13">
    <location>
        <begin position="119"/>
        <end position="314"/>
    </location>
</feature>
<keyword evidence="7 11" id="KW-0378">Hydrolase</keyword>
<dbReference type="InterPro" id="IPR055132">
    <property type="entry name" value="RNase_J_b_CASP"/>
</dbReference>
<dbReference type="InterPro" id="IPR011108">
    <property type="entry name" value="RMMBL"/>
</dbReference>
<dbReference type="GO" id="GO:0005737">
    <property type="term" value="C:cytoplasm"/>
    <property type="evidence" value="ECO:0007669"/>
    <property type="project" value="UniProtKB-SubCell"/>
</dbReference>
<dbReference type="GO" id="GO:0006364">
    <property type="term" value="P:rRNA processing"/>
    <property type="evidence" value="ECO:0007669"/>
    <property type="project" value="UniProtKB-UniRule"/>
</dbReference>
<sequence length="655" mass="71817">MPTNSDNQKPQGTVRAPQQRAAQPGARPGAGKGAPRRRRPAPKKPTAAQQAAAKAAAPAAVKEQPAQSTQPTQPTQPTAKQSADGANKKKFRFQSRRGKGGQKVLPIRIVPLGGLHEVGKNMTLIEYGEDIVVIDCGMTFPDNDMLGVDVVIPDFAYAMENKKRLRGIVLTHGHEDHIGALPYFLRQLNLPLYGTPLTLGLVEGKLEEHRLLEKSKLHKVAPGDVVTFGKIKVEFIRVNHSIPDAVALAIHTPAGTLVHTGDFKIDYDPVDGQMIDLPRFAELGREGVLALLMDSTNAERPGMTPSERSVGQAFETLFQKADGKRIIIASFASNIHRVQQIIDYAKKHRRKVVVSGRSMENVTAKAIELGYLKVGKNQMIELADAGKYPPEKLVIITTGSQGEPMAALSRMANGTHRQISVTAQDFIIISARPIPGNEKHVGRVINELLKLGAEVIYEDMYAVHVSGHACQGELKTMLALTKPKYFFPVHGEYKHLVKNAGLGRSMGIKNDHIIMGENGHVVELSERGVKQDEVVTAGKVMVDGLGVGDVGSMVLRDRRRLSQDGLMTIVITMDSHTGEVLAGPDIVSRGFVYVRESEQLMRDAKAVINKTLQKCLAEEHRDWAEIKLSIREALSIFLWQKTKRSPMILPIIMEV</sequence>
<dbReference type="Pfam" id="PF00753">
    <property type="entry name" value="Lactamase_B"/>
    <property type="match status" value="1"/>
</dbReference>
<feature type="compositionally biased region" description="Low complexity" evidence="12">
    <location>
        <begin position="15"/>
        <end position="29"/>
    </location>
</feature>
<dbReference type="Gene3D" id="3.10.20.580">
    <property type="match status" value="1"/>
</dbReference>
<dbReference type="AlphaFoldDB" id="A0A1C6K8D5"/>
<feature type="region of interest" description="Disordered" evidence="12">
    <location>
        <begin position="1"/>
        <end position="99"/>
    </location>
</feature>
<comment type="subunit">
    <text evidence="11">Homodimer, may be a subunit of the RNA degradosome.</text>
</comment>
<dbReference type="InterPro" id="IPR036866">
    <property type="entry name" value="RibonucZ/Hydroxyglut_hydro"/>
</dbReference>
<evidence type="ECO:0000256" key="10">
    <source>
        <dbReference type="ARBA" id="ARBA00022884"/>
    </source>
</evidence>
<accession>A0A1C6K8D5</accession>
<keyword evidence="8" id="KW-0862">Zinc</keyword>
<feature type="compositionally biased region" description="Low complexity" evidence="12">
    <location>
        <begin position="44"/>
        <end position="83"/>
    </location>
</feature>
<dbReference type="Pfam" id="PF22505">
    <property type="entry name" value="RNase_J_b_CASP"/>
    <property type="match status" value="1"/>
</dbReference>
<dbReference type="Pfam" id="PF17770">
    <property type="entry name" value="RNase_J_C"/>
    <property type="match status" value="1"/>
</dbReference>
<dbReference type="EC" id="3.1.-.-" evidence="11"/>
<evidence type="ECO:0000256" key="9">
    <source>
        <dbReference type="ARBA" id="ARBA00022839"/>
    </source>
</evidence>
<dbReference type="InterPro" id="IPR041636">
    <property type="entry name" value="RNase_J_C"/>
</dbReference>
<protein>
    <recommendedName>
        <fullName evidence="11">Ribonuclease J</fullName>
        <shortName evidence="11">RNase J</shortName>
        <ecNumber evidence="11">3.1.-.-</ecNumber>
    </recommendedName>
</protein>
<dbReference type="FunFam" id="3.10.20.580:FF:000001">
    <property type="entry name" value="Ribonuclease J"/>
    <property type="match status" value="1"/>
</dbReference>
<evidence type="ECO:0000256" key="6">
    <source>
        <dbReference type="ARBA" id="ARBA00022759"/>
    </source>
</evidence>
<keyword evidence="5" id="KW-0479">Metal-binding</keyword>
<proteinExistence type="inferred from homology"/>
<evidence type="ECO:0000256" key="12">
    <source>
        <dbReference type="SAM" id="MobiDB-lite"/>
    </source>
</evidence>
<dbReference type="SMART" id="SM00849">
    <property type="entry name" value="Lactamase_B"/>
    <property type="match status" value="1"/>
</dbReference>
<reference evidence="14" key="1">
    <citation type="submission" date="2015-09" db="EMBL/GenBank/DDBJ databases">
        <authorList>
            <consortium name="Pathogen Informatics"/>
        </authorList>
    </citation>
    <scope>NUCLEOTIDE SEQUENCE</scope>
    <source>
        <strain evidence="14">2789STDY5834896</strain>
    </source>
</reference>
<organism evidence="14">
    <name type="scientific">uncultured Anaerotruncus sp</name>
    <dbReference type="NCBI Taxonomy" id="905011"/>
    <lineage>
        <taxon>Bacteria</taxon>
        <taxon>Bacillati</taxon>
        <taxon>Bacillota</taxon>
        <taxon>Clostridia</taxon>
        <taxon>Eubacteriales</taxon>
        <taxon>Oscillospiraceae</taxon>
        <taxon>Anaerotruncus</taxon>
        <taxon>environmental samples</taxon>
    </lineage>
</organism>
<keyword evidence="6 11" id="KW-0255">Endonuclease</keyword>
<dbReference type="CDD" id="cd07714">
    <property type="entry name" value="RNaseJ_MBL-fold"/>
    <property type="match status" value="1"/>
</dbReference>
<comment type="cofactor">
    <cofactor evidence="1">
        <name>Zn(2+)</name>
        <dbReference type="ChEBI" id="CHEBI:29105"/>
    </cofactor>
</comment>
<keyword evidence="11" id="KW-0698">rRNA processing</keyword>
<comment type="subcellular location">
    <subcellularLocation>
        <location evidence="2 11">Cytoplasm</location>
    </subcellularLocation>
</comment>
<keyword evidence="9 11" id="KW-0269">Exonuclease</keyword>
<dbReference type="Gene3D" id="3.40.50.10710">
    <property type="entry name" value="Metallo-hydrolase/oxidoreductase"/>
    <property type="match status" value="1"/>
</dbReference>
<dbReference type="GO" id="GO:0003723">
    <property type="term" value="F:RNA binding"/>
    <property type="evidence" value="ECO:0007669"/>
    <property type="project" value="UniProtKB-UniRule"/>
</dbReference>
<evidence type="ECO:0000256" key="1">
    <source>
        <dbReference type="ARBA" id="ARBA00001947"/>
    </source>
</evidence>
<dbReference type="EMBL" id="FMHG01000004">
    <property type="protein sequence ID" value="SCJ90592.1"/>
    <property type="molecule type" value="Genomic_DNA"/>
</dbReference>
<dbReference type="HAMAP" id="MF_01491">
    <property type="entry name" value="RNase_J_bact"/>
    <property type="match status" value="1"/>
</dbReference>
<evidence type="ECO:0000256" key="4">
    <source>
        <dbReference type="ARBA" id="ARBA00022722"/>
    </source>
</evidence>
<dbReference type="GO" id="GO:0004534">
    <property type="term" value="F:5'-3' RNA exonuclease activity"/>
    <property type="evidence" value="ECO:0007669"/>
    <property type="project" value="UniProtKB-UniRule"/>
</dbReference>
<dbReference type="InterPro" id="IPR030854">
    <property type="entry name" value="RNase_J_bac"/>
</dbReference>
<evidence type="ECO:0000313" key="14">
    <source>
        <dbReference type="EMBL" id="SCJ90592.1"/>
    </source>
</evidence>
<comment type="similarity">
    <text evidence="11">Belongs to the metallo-beta-lactamase superfamily. RNA-metabolizing metallo-beta-lactamase-like family. Bacterial RNase J subfamily.</text>
</comment>
<dbReference type="NCBIfam" id="TIGR00649">
    <property type="entry name" value="MG423"/>
    <property type="match status" value="1"/>
</dbReference>
<feature type="compositionally biased region" description="Polar residues" evidence="12">
    <location>
        <begin position="1"/>
        <end position="11"/>
    </location>
</feature>
<evidence type="ECO:0000259" key="13">
    <source>
        <dbReference type="SMART" id="SM00849"/>
    </source>
</evidence>
<dbReference type="InterPro" id="IPR042173">
    <property type="entry name" value="RNase_J_2"/>
</dbReference>
<dbReference type="GO" id="GO:0004521">
    <property type="term" value="F:RNA endonuclease activity"/>
    <property type="evidence" value="ECO:0007669"/>
    <property type="project" value="UniProtKB-UniRule"/>
</dbReference>
<evidence type="ECO:0000256" key="2">
    <source>
        <dbReference type="ARBA" id="ARBA00004496"/>
    </source>
</evidence>
<dbReference type="Pfam" id="PF07521">
    <property type="entry name" value="RMMBL"/>
    <property type="match status" value="1"/>
</dbReference>
<dbReference type="Gene3D" id="3.60.15.10">
    <property type="entry name" value="Ribonuclease Z/Hydroxyacylglutathione hydrolase-like"/>
    <property type="match status" value="1"/>
</dbReference>
<feature type="compositionally biased region" description="Basic residues" evidence="12">
    <location>
        <begin position="88"/>
        <end position="99"/>
    </location>
</feature>
<evidence type="ECO:0000256" key="5">
    <source>
        <dbReference type="ARBA" id="ARBA00022723"/>
    </source>
</evidence>
<evidence type="ECO:0000256" key="11">
    <source>
        <dbReference type="HAMAP-Rule" id="MF_01491"/>
    </source>
</evidence>
<keyword evidence="3 11" id="KW-0963">Cytoplasm</keyword>
<name>A0A1C6K8D5_9FIRM</name>
<dbReference type="InterPro" id="IPR001279">
    <property type="entry name" value="Metallo-B-lactamas"/>
</dbReference>
<keyword evidence="4 11" id="KW-0540">Nuclease</keyword>
<feature type="binding site" evidence="11">
    <location>
        <begin position="464"/>
        <end position="468"/>
    </location>
    <ligand>
        <name>substrate</name>
    </ligand>
</feature>
<dbReference type="PANTHER" id="PTHR43694:SF1">
    <property type="entry name" value="RIBONUCLEASE J"/>
    <property type="match status" value="1"/>
</dbReference>
<evidence type="ECO:0000256" key="3">
    <source>
        <dbReference type="ARBA" id="ARBA00022490"/>
    </source>
</evidence>
<comment type="function">
    <text evidence="11">An RNase that has 5'-3' exonuclease and possibly endonuclease activity. Involved in maturation of rRNA and in some organisms also mRNA maturation and/or decay.</text>
</comment>
<dbReference type="SUPFAM" id="SSF56281">
    <property type="entry name" value="Metallo-hydrolase/oxidoreductase"/>
    <property type="match status" value="1"/>
</dbReference>
<evidence type="ECO:0000256" key="8">
    <source>
        <dbReference type="ARBA" id="ARBA00022833"/>
    </source>
</evidence>
<keyword evidence="10 11" id="KW-0694">RNA-binding</keyword>
<gene>
    <name evidence="14" type="primary">rnjA</name>
    <name evidence="11" type="synonym">rnj</name>
    <name evidence="14" type="ORF">SAMEA3545359_02740</name>
</gene>
<dbReference type="GO" id="GO:0008270">
    <property type="term" value="F:zinc ion binding"/>
    <property type="evidence" value="ECO:0007669"/>
    <property type="project" value="InterPro"/>
</dbReference>
<evidence type="ECO:0000256" key="7">
    <source>
        <dbReference type="ARBA" id="ARBA00022801"/>
    </source>
</evidence>
<dbReference type="PANTHER" id="PTHR43694">
    <property type="entry name" value="RIBONUCLEASE J"/>
    <property type="match status" value="1"/>
</dbReference>